<sequence length="137" mass="14331">MAIAIKCQNLITLLVLLNLAFLMNARPLSILNTVNCPDENDQLFDRFSLGSIKEGPSPGIGHKVEDKTTLGGIKVGPSLGAKDGYTHEPSHGIENVFNIETLVGVKDGPSPGIGHKVVNVESLGNLKNSGPSPGAGH</sequence>
<comment type="caution">
    <text evidence="2">The sequence shown here is derived from an EMBL/GenBank/DDBJ whole genome shotgun (WGS) entry which is preliminary data.</text>
</comment>
<proteinExistence type="predicted"/>
<dbReference type="OrthoDB" id="1936010at2759"/>
<keyword evidence="3" id="KW-1185">Reference proteome</keyword>
<name>A0A9R1XG82_LACSA</name>
<dbReference type="InterPro" id="IPR044700">
    <property type="entry name" value="PIP2/PIPL1"/>
</dbReference>
<organism evidence="2 3">
    <name type="scientific">Lactuca sativa</name>
    <name type="common">Garden lettuce</name>
    <dbReference type="NCBI Taxonomy" id="4236"/>
    <lineage>
        <taxon>Eukaryota</taxon>
        <taxon>Viridiplantae</taxon>
        <taxon>Streptophyta</taxon>
        <taxon>Embryophyta</taxon>
        <taxon>Tracheophyta</taxon>
        <taxon>Spermatophyta</taxon>
        <taxon>Magnoliopsida</taxon>
        <taxon>eudicotyledons</taxon>
        <taxon>Gunneridae</taxon>
        <taxon>Pentapetalae</taxon>
        <taxon>asterids</taxon>
        <taxon>campanulids</taxon>
        <taxon>Asterales</taxon>
        <taxon>Asteraceae</taxon>
        <taxon>Cichorioideae</taxon>
        <taxon>Cichorieae</taxon>
        <taxon>Lactucinae</taxon>
        <taxon>Lactuca</taxon>
    </lineage>
</organism>
<keyword evidence="1" id="KW-0732">Signal</keyword>
<dbReference type="EMBL" id="NBSK02000004">
    <property type="protein sequence ID" value="KAJ0211806.1"/>
    <property type="molecule type" value="Genomic_DNA"/>
</dbReference>
<dbReference type="GO" id="GO:0050793">
    <property type="term" value="P:regulation of developmental process"/>
    <property type="evidence" value="ECO:0007669"/>
    <property type="project" value="InterPro"/>
</dbReference>
<evidence type="ECO:0000313" key="3">
    <source>
        <dbReference type="Proteomes" id="UP000235145"/>
    </source>
</evidence>
<evidence type="ECO:0000256" key="1">
    <source>
        <dbReference type="SAM" id="SignalP"/>
    </source>
</evidence>
<evidence type="ECO:0000313" key="2">
    <source>
        <dbReference type="EMBL" id="KAJ0211806.1"/>
    </source>
</evidence>
<dbReference type="AlphaFoldDB" id="A0A9R1XG82"/>
<accession>A0A9R1XG82</accession>
<dbReference type="PANTHER" id="PTHR34663:SF9">
    <property type="entry name" value="OS06G0637400 PROTEIN"/>
    <property type="match status" value="1"/>
</dbReference>
<feature type="chain" id="PRO_5040268598" evidence="1">
    <location>
        <begin position="26"/>
        <end position="137"/>
    </location>
</feature>
<protein>
    <submittedName>
        <fullName evidence="2">Uncharacterized protein</fullName>
    </submittedName>
</protein>
<dbReference type="Gramene" id="rna-gnl|WGS:NBSK|LSAT_4X164020_mrna">
    <property type="protein sequence ID" value="cds-PLY62894.1"/>
    <property type="gene ID" value="gene-LSAT_4X164020"/>
</dbReference>
<gene>
    <name evidence="2" type="ORF">LSAT_V11C400220030</name>
</gene>
<dbReference type="Proteomes" id="UP000235145">
    <property type="component" value="Unassembled WGS sequence"/>
</dbReference>
<reference evidence="2 3" key="1">
    <citation type="journal article" date="2017" name="Nat. Commun.">
        <title>Genome assembly with in vitro proximity ligation data and whole-genome triplication in lettuce.</title>
        <authorList>
            <person name="Reyes-Chin-Wo S."/>
            <person name="Wang Z."/>
            <person name="Yang X."/>
            <person name="Kozik A."/>
            <person name="Arikit S."/>
            <person name="Song C."/>
            <person name="Xia L."/>
            <person name="Froenicke L."/>
            <person name="Lavelle D.O."/>
            <person name="Truco M.J."/>
            <person name="Xia R."/>
            <person name="Zhu S."/>
            <person name="Xu C."/>
            <person name="Xu H."/>
            <person name="Xu X."/>
            <person name="Cox K."/>
            <person name="Korf I."/>
            <person name="Meyers B.C."/>
            <person name="Michelmore R.W."/>
        </authorList>
    </citation>
    <scope>NUCLEOTIDE SEQUENCE [LARGE SCALE GENOMIC DNA]</scope>
    <source>
        <strain evidence="3">cv. Salinas</strain>
        <tissue evidence="2">Seedlings</tissue>
    </source>
</reference>
<feature type="signal peptide" evidence="1">
    <location>
        <begin position="1"/>
        <end position="25"/>
    </location>
</feature>
<dbReference type="GO" id="GO:0045087">
    <property type="term" value="P:innate immune response"/>
    <property type="evidence" value="ECO:0007669"/>
    <property type="project" value="InterPro"/>
</dbReference>
<dbReference type="PANTHER" id="PTHR34663">
    <property type="entry name" value="OS06G0637400 PROTEIN"/>
    <property type="match status" value="1"/>
</dbReference>